<organism evidence="1 2">
    <name type="scientific">Exophiala sideris</name>
    <dbReference type="NCBI Taxonomy" id="1016849"/>
    <lineage>
        <taxon>Eukaryota</taxon>
        <taxon>Fungi</taxon>
        <taxon>Dikarya</taxon>
        <taxon>Ascomycota</taxon>
        <taxon>Pezizomycotina</taxon>
        <taxon>Eurotiomycetes</taxon>
        <taxon>Chaetothyriomycetidae</taxon>
        <taxon>Chaetothyriales</taxon>
        <taxon>Herpotrichiellaceae</taxon>
        <taxon>Exophiala</taxon>
    </lineage>
</organism>
<sequence length="247" mass="27322">MAETPIVVGVGDFVNRSTLISDAHEPLTLILNAITIALEDTGLDSSRRSNLQSAIDSIDVVRTWTWPYDDLPGEISRDLGVNPRHQFYSDHGGNKCAKMFDEAARRISKRENKVAVVTGGEALASLTACAAAKKLPPPGWTKTKQGVDKVFSPTGRDLGKNIGATHSIGEPIQVYPLFEAGFRAHRGQTLRENDEESARLYAEFAEVAATQPYSWNYGKPPKSDEEIRTVTKRNRMICLPCTYCFFF</sequence>
<accession>A0ABR0JBE1</accession>
<keyword evidence="2" id="KW-1185">Reference proteome</keyword>
<gene>
    <name evidence="1" type="ORF">LTR69_005834</name>
</gene>
<dbReference type="Gene3D" id="3.40.47.10">
    <property type="match status" value="1"/>
</dbReference>
<dbReference type="InterPro" id="IPR016039">
    <property type="entry name" value="Thiolase-like"/>
</dbReference>
<dbReference type="EMBL" id="JAVRRF010000011">
    <property type="protein sequence ID" value="KAK5060517.1"/>
    <property type="molecule type" value="Genomic_DNA"/>
</dbReference>
<reference evidence="1 2" key="1">
    <citation type="submission" date="2023-08" db="EMBL/GenBank/DDBJ databases">
        <title>Black Yeasts Isolated from many extreme environments.</title>
        <authorList>
            <person name="Coleine C."/>
            <person name="Stajich J.E."/>
            <person name="Selbmann L."/>
        </authorList>
    </citation>
    <scope>NUCLEOTIDE SEQUENCE [LARGE SCALE GENOMIC DNA]</scope>
    <source>
        <strain evidence="1 2">CCFEE 6328</strain>
    </source>
</reference>
<proteinExistence type="predicted"/>
<comment type="caution">
    <text evidence="1">The sequence shown here is derived from an EMBL/GenBank/DDBJ whole genome shotgun (WGS) entry which is preliminary data.</text>
</comment>
<protein>
    <recommendedName>
        <fullName evidence="3">Thiolase N-terminal domain-containing protein</fullName>
    </recommendedName>
</protein>
<evidence type="ECO:0000313" key="1">
    <source>
        <dbReference type="EMBL" id="KAK5060517.1"/>
    </source>
</evidence>
<evidence type="ECO:0000313" key="2">
    <source>
        <dbReference type="Proteomes" id="UP001345691"/>
    </source>
</evidence>
<evidence type="ECO:0008006" key="3">
    <source>
        <dbReference type="Google" id="ProtNLM"/>
    </source>
</evidence>
<dbReference type="Proteomes" id="UP001345691">
    <property type="component" value="Unassembled WGS sequence"/>
</dbReference>
<name>A0ABR0JBE1_9EURO</name>